<keyword evidence="9" id="KW-0325">Glycoprotein</keyword>
<comment type="caution">
    <text evidence="12">The sequence shown here is derived from an EMBL/GenBank/DDBJ whole genome shotgun (WGS) entry which is preliminary data.</text>
</comment>
<evidence type="ECO:0000313" key="13">
    <source>
        <dbReference type="Proteomes" id="UP001459277"/>
    </source>
</evidence>
<evidence type="ECO:0000256" key="9">
    <source>
        <dbReference type="ARBA" id="ARBA00023180"/>
    </source>
</evidence>
<dbReference type="Pfam" id="PF08263">
    <property type="entry name" value="LRRNT_2"/>
    <property type="match status" value="1"/>
</dbReference>
<gene>
    <name evidence="12" type="ORF">SO802_025053</name>
</gene>
<dbReference type="InterPro" id="IPR032675">
    <property type="entry name" value="LRR_dom_sf"/>
</dbReference>
<evidence type="ECO:0000256" key="8">
    <source>
        <dbReference type="ARBA" id="ARBA00023170"/>
    </source>
</evidence>
<keyword evidence="2" id="KW-0433">Leucine-rich repeat</keyword>
<dbReference type="Gene3D" id="3.80.10.10">
    <property type="entry name" value="Ribonuclease Inhibitor"/>
    <property type="match status" value="2"/>
</dbReference>
<dbReference type="InterPro" id="IPR001611">
    <property type="entry name" value="Leu-rich_rpt"/>
</dbReference>
<dbReference type="FunFam" id="3.80.10.10:FF:000041">
    <property type="entry name" value="LRR receptor-like serine/threonine-protein kinase ERECTA"/>
    <property type="match status" value="1"/>
</dbReference>
<dbReference type="PANTHER" id="PTHR48061">
    <property type="entry name" value="LEUCINE-RICH REPEAT RECEPTOR PROTEIN KINASE EMS1-LIKE-RELATED"/>
    <property type="match status" value="1"/>
</dbReference>
<comment type="subcellular location">
    <subcellularLocation>
        <location evidence="1">Membrane</location>
        <topology evidence="1">Single-pass type I membrane protein</topology>
    </subcellularLocation>
</comment>
<proteinExistence type="predicted"/>
<evidence type="ECO:0000256" key="2">
    <source>
        <dbReference type="ARBA" id="ARBA00022614"/>
    </source>
</evidence>
<dbReference type="InterPro" id="IPR046956">
    <property type="entry name" value="RLP23-like"/>
</dbReference>
<keyword evidence="13" id="KW-1185">Reference proteome</keyword>
<evidence type="ECO:0000259" key="11">
    <source>
        <dbReference type="Pfam" id="PF08263"/>
    </source>
</evidence>
<accession>A0AAW2BWN1</accession>
<dbReference type="PANTHER" id="PTHR48061:SF12">
    <property type="entry name" value="DISEASE RESISTANCE LIKE PROTEIN"/>
    <property type="match status" value="1"/>
</dbReference>
<keyword evidence="6" id="KW-1133">Transmembrane helix</keyword>
<keyword evidence="4 10" id="KW-0732">Signal</keyword>
<keyword evidence="3" id="KW-0812">Transmembrane</keyword>
<organism evidence="12 13">
    <name type="scientific">Lithocarpus litseifolius</name>
    <dbReference type="NCBI Taxonomy" id="425828"/>
    <lineage>
        <taxon>Eukaryota</taxon>
        <taxon>Viridiplantae</taxon>
        <taxon>Streptophyta</taxon>
        <taxon>Embryophyta</taxon>
        <taxon>Tracheophyta</taxon>
        <taxon>Spermatophyta</taxon>
        <taxon>Magnoliopsida</taxon>
        <taxon>eudicotyledons</taxon>
        <taxon>Gunneridae</taxon>
        <taxon>Pentapetalae</taxon>
        <taxon>rosids</taxon>
        <taxon>fabids</taxon>
        <taxon>Fagales</taxon>
        <taxon>Fagaceae</taxon>
        <taxon>Lithocarpus</taxon>
    </lineage>
</organism>
<keyword evidence="5" id="KW-0677">Repeat</keyword>
<keyword evidence="7" id="KW-0472">Membrane</keyword>
<reference evidence="12 13" key="1">
    <citation type="submission" date="2024-01" db="EMBL/GenBank/DDBJ databases">
        <title>A telomere-to-telomere, gap-free genome of sweet tea (Lithocarpus litseifolius).</title>
        <authorList>
            <person name="Zhou J."/>
        </authorList>
    </citation>
    <scope>NUCLEOTIDE SEQUENCE [LARGE SCALE GENOMIC DNA]</scope>
    <source>
        <strain evidence="12">Zhou-2022a</strain>
        <tissue evidence="12">Leaf</tissue>
    </source>
</reference>
<feature type="chain" id="PRO_5043318305" description="Leucine-rich repeat-containing N-terminal plant-type domain-containing protein" evidence="10">
    <location>
        <begin position="26"/>
        <end position="557"/>
    </location>
</feature>
<feature type="domain" description="Leucine-rich repeat-containing N-terminal plant-type" evidence="11">
    <location>
        <begin position="39"/>
        <end position="86"/>
    </location>
</feature>
<evidence type="ECO:0000256" key="1">
    <source>
        <dbReference type="ARBA" id="ARBA00004479"/>
    </source>
</evidence>
<protein>
    <recommendedName>
        <fullName evidence="11">Leucine-rich repeat-containing N-terminal plant-type domain-containing protein</fullName>
    </recommendedName>
</protein>
<dbReference type="Proteomes" id="UP001459277">
    <property type="component" value="Unassembled WGS sequence"/>
</dbReference>
<keyword evidence="8" id="KW-0675">Receptor</keyword>
<dbReference type="InterPro" id="IPR013210">
    <property type="entry name" value="LRR_N_plant-typ"/>
</dbReference>
<evidence type="ECO:0000256" key="10">
    <source>
        <dbReference type="SAM" id="SignalP"/>
    </source>
</evidence>
<feature type="signal peptide" evidence="10">
    <location>
        <begin position="1"/>
        <end position="25"/>
    </location>
</feature>
<evidence type="ECO:0000256" key="5">
    <source>
        <dbReference type="ARBA" id="ARBA00022737"/>
    </source>
</evidence>
<dbReference type="Pfam" id="PF00560">
    <property type="entry name" value="LRR_1"/>
    <property type="match status" value="3"/>
</dbReference>
<evidence type="ECO:0000256" key="6">
    <source>
        <dbReference type="ARBA" id="ARBA00022989"/>
    </source>
</evidence>
<dbReference type="EMBL" id="JAZDWU010000009">
    <property type="protein sequence ID" value="KAK9990068.1"/>
    <property type="molecule type" value="Genomic_DNA"/>
</dbReference>
<dbReference type="GO" id="GO:0016020">
    <property type="term" value="C:membrane"/>
    <property type="evidence" value="ECO:0007669"/>
    <property type="project" value="UniProtKB-SubCell"/>
</dbReference>
<evidence type="ECO:0000256" key="3">
    <source>
        <dbReference type="ARBA" id="ARBA00022692"/>
    </source>
</evidence>
<evidence type="ECO:0000256" key="4">
    <source>
        <dbReference type="ARBA" id="ARBA00022729"/>
    </source>
</evidence>
<dbReference type="AlphaFoldDB" id="A0AAW2BWN1"/>
<sequence>MGSSMCLLISMRLLFFLSIFHYLNSCSSLSTQPVCKDFESSALLQFKQSFEINVSASGDPFAYPKISSWNSGERNDCCSWDGVLCDRVTGYVTSLDLSSSQLCGSVNSSSSLFHLVYLQKLNLADNDFNYSQIPQSISCGLYGEFPVEIFKLRNLQFLSLQNNEFLAGYLPEFQSSSPVQILRFAQTGFSGKLPDSIGNLKSLHELDIESCYFSGLVPTSLGNLTSFIFLSLSNNKFSGQIPFSLANLTQLTCLGLSENTFSPHKLSWLDKQTKLIVLDSEEANLYGDLPMSLKNLTQLTHFLVEDNQLTGQIPPWLGNLTQLTDIDLSDNQFHDGDHHNNDGSDDVNNLVLTRAEFLNFRDENHQFCEKSKQIIGEIKQKIATFLARKSSHNDNDQYIQRRTPNYKKIPFFDGDMCKLDFINWLLNLEEYFNFWRICDEEKVWLSSNKLDDEVKEWWEEVQIDKKWQGKSVIPEMGGRRRVSGCVRGGGRRVSGCCLRLLRQWLLPTATGLVLPLAATTTWAIGGGGGLGVGFQVVARAWFLPSLPFSLVVGFYNW</sequence>
<dbReference type="SUPFAM" id="SSF52058">
    <property type="entry name" value="L domain-like"/>
    <property type="match status" value="1"/>
</dbReference>
<evidence type="ECO:0000313" key="12">
    <source>
        <dbReference type="EMBL" id="KAK9990068.1"/>
    </source>
</evidence>
<name>A0AAW2BWN1_9ROSI</name>
<evidence type="ECO:0000256" key="7">
    <source>
        <dbReference type="ARBA" id="ARBA00023136"/>
    </source>
</evidence>